<name>A0AAQ4F8K0_AMBAM</name>
<sequence>MCSDNAVAADAWKDKSDCAMTGPQDERWLIDDLPARNQVLYGLVAYEVAEPLPGNLDLRGLPYETVDRGPITARRLAASLVSRLLQEHSCTGDLRAVCTACSGEDSPERAPVPIRRHPPPGRDNLARASSGTYTPPPTTWTGQQPERAPVPIRLHPPPGRDNTESELRYLYASTHHLDGTTARASSGTYTPPPTTWTGQQPERAPVPIRLHPPPGRDNLANIRFVGVKTPGTDALSPVRCSYLPEEYIEGARGLVELSSDGGRF</sequence>
<dbReference type="EMBL" id="JARKHS020005477">
    <property type="protein sequence ID" value="KAK8783520.1"/>
    <property type="molecule type" value="Genomic_DNA"/>
</dbReference>
<feature type="region of interest" description="Disordered" evidence="1">
    <location>
        <begin position="181"/>
        <end position="203"/>
    </location>
</feature>
<evidence type="ECO:0000313" key="3">
    <source>
        <dbReference type="Proteomes" id="UP001321473"/>
    </source>
</evidence>
<evidence type="ECO:0000256" key="1">
    <source>
        <dbReference type="SAM" id="MobiDB-lite"/>
    </source>
</evidence>
<comment type="caution">
    <text evidence="2">The sequence shown here is derived from an EMBL/GenBank/DDBJ whole genome shotgun (WGS) entry which is preliminary data.</text>
</comment>
<evidence type="ECO:0000313" key="2">
    <source>
        <dbReference type="EMBL" id="KAK8783520.1"/>
    </source>
</evidence>
<protein>
    <submittedName>
        <fullName evidence="2">Uncharacterized protein</fullName>
    </submittedName>
</protein>
<gene>
    <name evidence="2" type="ORF">V5799_010123</name>
</gene>
<proteinExistence type="predicted"/>
<feature type="region of interest" description="Disordered" evidence="1">
    <location>
        <begin position="102"/>
        <end position="149"/>
    </location>
</feature>
<accession>A0AAQ4F8K0</accession>
<dbReference type="Proteomes" id="UP001321473">
    <property type="component" value="Unassembled WGS sequence"/>
</dbReference>
<reference evidence="2 3" key="1">
    <citation type="journal article" date="2023" name="Arcadia Sci">
        <title>De novo assembly of a long-read Amblyomma americanum tick genome.</title>
        <authorList>
            <person name="Chou S."/>
            <person name="Poskanzer K.E."/>
            <person name="Rollins M."/>
            <person name="Thuy-Boun P.S."/>
        </authorList>
    </citation>
    <scope>NUCLEOTIDE SEQUENCE [LARGE SCALE GENOMIC DNA]</scope>
    <source>
        <strain evidence="2">F_SG_1</strain>
        <tissue evidence="2">Salivary glands</tissue>
    </source>
</reference>
<keyword evidence="3" id="KW-1185">Reference proteome</keyword>
<organism evidence="2 3">
    <name type="scientific">Amblyomma americanum</name>
    <name type="common">Lone star tick</name>
    <dbReference type="NCBI Taxonomy" id="6943"/>
    <lineage>
        <taxon>Eukaryota</taxon>
        <taxon>Metazoa</taxon>
        <taxon>Ecdysozoa</taxon>
        <taxon>Arthropoda</taxon>
        <taxon>Chelicerata</taxon>
        <taxon>Arachnida</taxon>
        <taxon>Acari</taxon>
        <taxon>Parasitiformes</taxon>
        <taxon>Ixodida</taxon>
        <taxon>Ixodoidea</taxon>
        <taxon>Ixodidae</taxon>
        <taxon>Amblyomminae</taxon>
        <taxon>Amblyomma</taxon>
    </lineage>
</organism>
<dbReference type="AlphaFoldDB" id="A0AAQ4F8K0"/>